<protein>
    <submittedName>
        <fullName evidence="3">S-layer homology domain-containing protein</fullName>
    </submittedName>
</protein>
<dbReference type="InterPro" id="IPR001119">
    <property type="entry name" value="SLH_dom"/>
</dbReference>
<dbReference type="InterPro" id="IPR051465">
    <property type="entry name" value="Cell_Envelope_Struct_Comp"/>
</dbReference>
<keyword evidence="1" id="KW-0732">Signal</keyword>
<dbReference type="EMBL" id="JARTLI010000038">
    <property type="protein sequence ID" value="MED5053047.1"/>
    <property type="molecule type" value="Genomic_DNA"/>
</dbReference>
<sequence>MRKYAVAVFLLFAMFLVGGKTADAHVIDLTNKAQIQSYEDFYPLIARYKGASGVTIESYSSKWRTTAQLKALEAELLANKHGPELSLLGKVMIFPDYPAGANVLGQYLAEYQISGTKLSLSPNRVIQLYGGNEFTTVEQLATTLSHEYGHHFTYYYLINKEQLQPNAWLRSKYAAARELFRYPSVHVDDDGAYEWLFPEILAEDYVQLFGSNLALKGHMQMNPALPTPFELSGVENYWHQQLGNDYTVQAPLSLLLTGYAADTLDPSYYHLRLYLYSPKTSAYINAQDGKGQYASVYLDTLSSGVTEKWYDPQKLSADVSWLFEKNWNDSVLFRAVQHAQKGFNRGSTTLKISYGSIDSAVRTRPLFPDLEDEELKQAVQRLYERSIVTGYPDGTFRPNEKLLRRHAARMIVKELGLKLPEGYQPKATDMKPGDAGYEDMAIAEAYGLLGQDGRLRPNEYLTRAQMAAVLVRAYENLYQKPAVNHSFADVAPSFWAYQEINTLADNQITVANPFRPNEYVTRGQMALFLKRTIDKRPAP</sequence>
<dbReference type="PANTHER" id="PTHR43308">
    <property type="entry name" value="OUTER MEMBRANE PROTEIN ALPHA-RELATED"/>
    <property type="match status" value="1"/>
</dbReference>
<gene>
    <name evidence="3" type="ORF">P9850_14690</name>
</gene>
<feature type="domain" description="SLH" evidence="2">
    <location>
        <begin position="483"/>
        <end position="539"/>
    </location>
</feature>
<evidence type="ECO:0000256" key="1">
    <source>
        <dbReference type="SAM" id="SignalP"/>
    </source>
</evidence>
<feature type="domain" description="SLH" evidence="2">
    <location>
        <begin position="362"/>
        <end position="425"/>
    </location>
</feature>
<feature type="chain" id="PRO_5044803646" evidence="1">
    <location>
        <begin position="23"/>
        <end position="539"/>
    </location>
</feature>
<evidence type="ECO:0000259" key="2">
    <source>
        <dbReference type="PROSITE" id="PS51272"/>
    </source>
</evidence>
<dbReference type="RefSeq" id="WP_328219311.1">
    <property type="nucleotide sequence ID" value="NZ_JARTLI010000038.1"/>
</dbReference>
<dbReference type="Proteomes" id="UP001339962">
    <property type="component" value="Unassembled WGS sequence"/>
</dbReference>
<name>A0ABD5IXF9_9BACL</name>
<feature type="signal peptide" evidence="1">
    <location>
        <begin position="1"/>
        <end position="22"/>
    </location>
</feature>
<evidence type="ECO:0000313" key="4">
    <source>
        <dbReference type="Proteomes" id="UP001339962"/>
    </source>
</evidence>
<accession>A0ABD5IXF9</accession>
<dbReference type="AlphaFoldDB" id="A0ABD5IXF9"/>
<dbReference type="Pfam" id="PF00395">
    <property type="entry name" value="SLH"/>
    <property type="match status" value="3"/>
</dbReference>
<evidence type="ECO:0000313" key="3">
    <source>
        <dbReference type="EMBL" id="MED5053047.1"/>
    </source>
</evidence>
<comment type="caution">
    <text evidence="3">The sequence shown here is derived from an EMBL/GenBank/DDBJ whole genome shotgun (WGS) entry which is preliminary data.</text>
</comment>
<dbReference type="PROSITE" id="PS51272">
    <property type="entry name" value="SLH"/>
    <property type="match status" value="3"/>
</dbReference>
<organism evidence="3 4">
    <name type="scientific">Anoxybacteroides rupiense</name>
    <dbReference type="NCBI Taxonomy" id="311460"/>
    <lineage>
        <taxon>Bacteria</taxon>
        <taxon>Bacillati</taxon>
        <taxon>Bacillota</taxon>
        <taxon>Bacilli</taxon>
        <taxon>Bacillales</taxon>
        <taxon>Anoxybacillaceae</taxon>
        <taxon>Anoxybacteroides</taxon>
    </lineage>
</organism>
<feature type="domain" description="SLH" evidence="2">
    <location>
        <begin position="426"/>
        <end position="481"/>
    </location>
</feature>
<reference evidence="3 4" key="1">
    <citation type="submission" date="2023-03" db="EMBL/GenBank/DDBJ databases">
        <title>Bacillus Genome Sequencing.</title>
        <authorList>
            <person name="Dunlap C."/>
        </authorList>
    </citation>
    <scope>NUCLEOTIDE SEQUENCE [LARGE SCALE GENOMIC DNA]</scope>
    <source>
        <strain evidence="3 4">NRS-38</strain>
    </source>
</reference>
<dbReference type="PANTHER" id="PTHR43308:SF1">
    <property type="entry name" value="OUTER MEMBRANE PROTEIN ALPHA"/>
    <property type="match status" value="1"/>
</dbReference>
<proteinExistence type="predicted"/>